<dbReference type="AlphaFoldDB" id="A0A9Q2NWF4"/>
<dbReference type="EMBL" id="JAFBXF010000027">
    <property type="protein sequence ID" value="MBM2419790.1"/>
    <property type="molecule type" value="Genomic_DNA"/>
</dbReference>
<dbReference type="RefSeq" id="WP_203276070.1">
    <property type="nucleotide sequence ID" value="NZ_JAFBWU010000028.1"/>
</dbReference>
<sequence length="102" mass="11189">MAANQPFSAWDKVFPDQAITVAAIDRLVHHATILKLNGDSYHRRTAAGRQSAKADAGTTASSDYLETETRDNIHRRRTTSTNQPDRSGQNRPARLSGTGQRG</sequence>
<evidence type="ECO:0000313" key="5">
    <source>
        <dbReference type="Proteomes" id="UP000755667"/>
    </source>
</evidence>
<organism evidence="3 5">
    <name type="scientific">Marivita cryptomonadis</name>
    <dbReference type="NCBI Taxonomy" id="505252"/>
    <lineage>
        <taxon>Bacteria</taxon>
        <taxon>Pseudomonadati</taxon>
        <taxon>Pseudomonadota</taxon>
        <taxon>Alphaproteobacteria</taxon>
        <taxon>Rhodobacterales</taxon>
        <taxon>Roseobacteraceae</taxon>
        <taxon>Marivita</taxon>
    </lineage>
</organism>
<dbReference type="Proteomes" id="UP000755667">
    <property type="component" value="Unassembled WGS sequence"/>
</dbReference>
<accession>A0A9Q2NWF4</accession>
<dbReference type="InterPro" id="IPR002611">
    <property type="entry name" value="IstB_ATP-bd"/>
</dbReference>
<feature type="compositionally biased region" description="Polar residues" evidence="1">
    <location>
        <begin position="79"/>
        <end position="90"/>
    </location>
</feature>
<name>A0A9Q2NWF4_9RHOB</name>
<dbReference type="GeneID" id="65529313"/>
<dbReference type="EMBL" id="JAFBXE010000028">
    <property type="protein sequence ID" value="MBM2415146.1"/>
    <property type="molecule type" value="Genomic_DNA"/>
</dbReference>
<keyword evidence="3" id="KW-0067">ATP-binding</keyword>
<dbReference type="Proteomes" id="UP000809440">
    <property type="component" value="Unassembled WGS sequence"/>
</dbReference>
<evidence type="ECO:0000313" key="3">
    <source>
        <dbReference type="EMBL" id="MBM2415146.1"/>
    </source>
</evidence>
<feature type="region of interest" description="Disordered" evidence="1">
    <location>
        <begin position="39"/>
        <end position="102"/>
    </location>
</feature>
<reference evidence="3 6" key="1">
    <citation type="submission" date="2021-01" db="EMBL/GenBank/DDBJ databases">
        <title>Diatom-associated Roseobacters Show Island Model of Population Structure.</title>
        <authorList>
            <person name="Qu L."/>
            <person name="Feng X."/>
            <person name="Chen Y."/>
            <person name="Li L."/>
            <person name="Wang X."/>
            <person name="Hu Z."/>
            <person name="Wang H."/>
            <person name="Luo H."/>
        </authorList>
    </citation>
    <scope>NUCLEOTIDE SEQUENCE</scope>
    <source>
        <strain evidence="4 6">CC28-63</strain>
        <strain evidence="3">CC28-69</strain>
    </source>
</reference>
<comment type="caution">
    <text evidence="3">The sequence shown here is derived from an EMBL/GenBank/DDBJ whole genome shotgun (WGS) entry which is preliminary data.</text>
</comment>
<evidence type="ECO:0000256" key="1">
    <source>
        <dbReference type="SAM" id="MobiDB-lite"/>
    </source>
</evidence>
<evidence type="ECO:0000313" key="6">
    <source>
        <dbReference type="Proteomes" id="UP000809440"/>
    </source>
</evidence>
<evidence type="ECO:0000259" key="2">
    <source>
        <dbReference type="Pfam" id="PF01695"/>
    </source>
</evidence>
<dbReference type="GO" id="GO:0005524">
    <property type="term" value="F:ATP binding"/>
    <property type="evidence" value="ECO:0007669"/>
    <property type="project" value="UniProtKB-KW"/>
</dbReference>
<feature type="domain" description="IstB-like ATP-binding" evidence="2">
    <location>
        <begin position="2"/>
        <end position="45"/>
    </location>
</feature>
<protein>
    <submittedName>
        <fullName evidence="3">ATP-binding protein</fullName>
    </submittedName>
</protein>
<keyword evidence="6" id="KW-1185">Reference proteome</keyword>
<dbReference type="Pfam" id="PF01695">
    <property type="entry name" value="IstB_IS21"/>
    <property type="match status" value="1"/>
</dbReference>
<keyword evidence="3" id="KW-0547">Nucleotide-binding</keyword>
<evidence type="ECO:0000313" key="4">
    <source>
        <dbReference type="EMBL" id="MBM2419790.1"/>
    </source>
</evidence>
<gene>
    <name evidence="3" type="ORF">JQX41_22820</name>
    <name evidence="4" type="ORF">JQX48_22705</name>
</gene>
<proteinExistence type="predicted"/>